<evidence type="ECO:0000256" key="1">
    <source>
        <dbReference type="SAM" id="SignalP"/>
    </source>
</evidence>
<comment type="caution">
    <text evidence="2">The sequence shown here is derived from an EMBL/GenBank/DDBJ whole genome shotgun (WGS) entry which is preliminary data.</text>
</comment>
<accession>A0ABU8NPP6</accession>
<name>A0ABU8NPP6_9SPHI</name>
<evidence type="ECO:0000313" key="3">
    <source>
        <dbReference type="Proteomes" id="UP001378956"/>
    </source>
</evidence>
<evidence type="ECO:0000313" key="2">
    <source>
        <dbReference type="EMBL" id="MEJ2904228.1"/>
    </source>
</evidence>
<protein>
    <submittedName>
        <fullName evidence="2">Uncharacterized protein</fullName>
    </submittedName>
</protein>
<organism evidence="2 3">
    <name type="scientific">Pedobacter panaciterrae</name>
    <dbReference type="NCBI Taxonomy" id="363849"/>
    <lineage>
        <taxon>Bacteria</taxon>
        <taxon>Pseudomonadati</taxon>
        <taxon>Bacteroidota</taxon>
        <taxon>Sphingobacteriia</taxon>
        <taxon>Sphingobacteriales</taxon>
        <taxon>Sphingobacteriaceae</taxon>
        <taxon>Pedobacter</taxon>
    </lineage>
</organism>
<dbReference type="EMBL" id="JBBEUB010000006">
    <property type="protein sequence ID" value="MEJ2904228.1"/>
    <property type="molecule type" value="Genomic_DNA"/>
</dbReference>
<dbReference type="RefSeq" id="WP_288882222.1">
    <property type="nucleotide sequence ID" value="NZ_CBFGNQ010000014.1"/>
</dbReference>
<dbReference type="Proteomes" id="UP001378956">
    <property type="component" value="Unassembled WGS sequence"/>
</dbReference>
<sequence>MKKKYLVLLAVLFCLANTTMARQQPAAKPIVYKLDANTSRLLWKATKVNGGHNGFLVFFGDIVCRCQGQTTEREFRNE</sequence>
<feature type="chain" id="PRO_5046945846" evidence="1">
    <location>
        <begin position="22"/>
        <end position="78"/>
    </location>
</feature>
<gene>
    <name evidence="2" type="ORF">WAE58_17440</name>
</gene>
<feature type="signal peptide" evidence="1">
    <location>
        <begin position="1"/>
        <end position="21"/>
    </location>
</feature>
<keyword evidence="3" id="KW-1185">Reference proteome</keyword>
<proteinExistence type="predicted"/>
<keyword evidence="1" id="KW-0732">Signal</keyword>
<reference evidence="2 3" key="1">
    <citation type="submission" date="2024-03" db="EMBL/GenBank/DDBJ databases">
        <title>Sequence of Lycoming College Course Isolates.</title>
        <authorList>
            <person name="Plotts O."/>
            <person name="Newman J."/>
        </authorList>
    </citation>
    <scope>NUCLEOTIDE SEQUENCE [LARGE SCALE GENOMIC DNA]</scope>
    <source>
        <strain evidence="2 3">CJB-3</strain>
    </source>
</reference>